<protein>
    <submittedName>
        <fullName evidence="3">CIC11C00000001042</fullName>
    </submittedName>
</protein>
<dbReference type="OrthoDB" id="48509at2759"/>
<dbReference type="PANTHER" id="PTHR14445">
    <property type="entry name" value="GRB10 INTERACTING GYF PROTEIN"/>
    <property type="match status" value="1"/>
</dbReference>
<organism evidence="3 4">
    <name type="scientific">Sungouiella intermedia</name>
    <dbReference type="NCBI Taxonomy" id="45354"/>
    <lineage>
        <taxon>Eukaryota</taxon>
        <taxon>Fungi</taxon>
        <taxon>Dikarya</taxon>
        <taxon>Ascomycota</taxon>
        <taxon>Saccharomycotina</taxon>
        <taxon>Pichiomycetes</taxon>
        <taxon>Metschnikowiaceae</taxon>
        <taxon>Sungouiella</taxon>
    </lineage>
</organism>
<feature type="domain" description="GYF" evidence="2">
    <location>
        <begin position="172"/>
        <end position="220"/>
    </location>
</feature>
<dbReference type="InterPro" id="IPR035445">
    <property type="entry name" value="GYF-like_dom_sf"/>
</dbReference>
<dbReference type="Pfam" id="PF02213">
    <property type="entry name" value="GYF"/>
    <property type="match status" value="1"/>
</dbReference>
<dbReference type="AlphaFoldDB" id="A0A1L0D460"/>
<dbReference type="InterPro" id="IPR003169">
    <property type="entry name" value="GYF"/>
</dbReference>
<gene>
    <name evidence="3" type="ORF">SAMEA4029010_CIC11G00000001042</name>
</gene>
<name>A0A1L0D460_9ASCO</name>
<evidence type="ECO:0000313" key="4">
    <source>
        <dbReference type="Proteomes" id="UP000182334"/>
    </source>
</evidence>
<dbReference type="STRING" id="45354.A0A1L0D460"/>
<dbReference type="Gene3D" id="3.30.1490.40">
    <property type="match status" value="1"/>
</dbReference>
<evidence type="ECO:0000259" key="2">
    <source>
        <dbReference type="PROSITE" id="PS50829"/>
    </source>
</evidence>
<reference evidence="3 4" key="1">
    <citation type="submission" date="2016-10" db="EMBL/GenBank/DDBJ databases">
        <authorList>
            <person name="de Groot N.N."/>
        </authorList>
    </citation>
    <scope>NUCLEOTIDE SEQUENCE [LARGE SCALE GENOMIC DNA]</scope>
    <source>
        <strain evidence="3 4">CBS 141442</strain>
    </source>
</reference>
<dbReference type="PROSITE" id="PS50829">
    <property type="entry name" value="GYF"/>
    <property type="match status" value="1"/>
</dbReference>
<sequence>MEAPLAQANWYVLTSYLHLIPSPLLTFARQHKDPQGVDLQSIQQSTDNVVVDSANASFNPIIPANKNGKRYSMRQIFQVWYDNESTILEDVRASLKNSESYKVAKPTPMYHLVLQHAVKEAELEKDLDKAVSQLSVDEPRRTAAMPPPNLPAPALQTIPTLDPSLKLIQPSEIQWLYLDPSGNEQGPFTGDVMQEWLSEGYLNFDLRIRRSEEHQFQTLSEFCEKLQNFSFPFKVPLPEIGPVLKSASPNGPVAPSAGGSFHDANVATPLHPNGSGSTPGTSQPFQPGQNTNGSQSAFGAPLYSQLMPNGLPNGGLGAANMRMLSSSHLFDYLANNDYLLINQQQYPPANQFGIDTGINQNLGGQNLGGQNLGGQNLGGQNIGGQNIGGGFGQLHMLSLLHQPMQPQPQISRTSSAWGVDSTLAGNNTGSSLNPLLSQPNPISPWLTGMQSASRVSSPFVPSSTLASEQAVKVDDHVLHDLHSSFVTGILNDDREEFAAAPAAPVAAEPELKPEAPPSEFNEEIKPVEPQVESPVVQPQEPAIPEPEPKVEQLVKAIPAPEPKAEKLTKVISEEPLQPVLAPWAASTSSTSTQPKLTLKEIQQLEAERLQKERQLRAELRQEQAQSLANSLARMSEEKSTEKLTFNWANNSAQQTTIPKTLAEIQKEEAEARAKTAKTNTTTGASVAKPSLASSLANAVPKEDFSAWTTVASKKTAPKKVATQTFTSSPVNSSLSPQMLRAASSSSIIGNSVNNNAVKEEFMVWARSAMTNLYPSVSKDDLLEIFTTLPVHNDSAQLISETIYSSSATMDGRRFAQEFMKRRQQVEKQLGHGYNGSWSSAIIASADKIPAVDDDGWSTSVKSKKKGKKN</sequence>
<dbReference type="CDD" id="cd00072">
    <property type="entry name" value="GYF"/>
    <property type="match status" value="1"/>
</dbReference>
<dbReference type="GO" id="GO:0005829">
    <property type="term" value="C:cytosol"/>
    <property type="evidence" value="ECO:0007669"/>
    <property type="project" value="TreeGrafter"/>
</dbReference>
<feature type="compositionally biased region" description="Polar residues" evidence="1">
    <location>
        <begin position="274"/>
        <end position="296"/>
    </location>
</feature>
<dbReference type="SMART" id="SM00444">
    <property type="entry name" value="GYF"/>
    <property type="match status" value="1"/>
</dbReference>
<keyword evidence="4" id="KW-1185">Reference proteome</keyword>
<dbReference type="PANTHER" id="PTHR14445:SF36">
    <property type="entry name" value="FI03272P-RELATED"/>
    <property type="match status" value="1"/>
</dbReference>
<dbReference type="EMBL" id="LT635757">
    <property type="protein sequence ID" value="SGZ50768.1"/>
    <property type="molecule type" value="Genomic_DNA"/>
</dbReference>
<evidence type="ECO:0000256" key="1">
    <source>
        <dbReference type="SAM" id="MobiDB-lite"/>
    </source>
</evidence>
<accession>A0A1L0D460</accession>
<dbReference type="SUPFAM" id="SSF55277">
    <property type="entry name" value="GYF domain"/>
    <property type="match status" value="1"/>
</dbReference>
<evidence type="ECO:0000313" key="3">
    <source>
        <dbReference type="EMBL" id="SGZ50768.1"/>
    </source>
</evidence>
<dbReference type="InterPro" id="IPR051640">
    <property type="entry name" value="GRB10-interact_GYF"/>
</dbReference>
<proteinExistence type="predicted"/>
<feature type="region of interest" description="Disordered" evidence="1">
    <location>
        <begin position="251"/>
        <end position="296"/>
    </location>
</feature>
<dbReference type="Proteomes" id="UP000182334">
    <property type="component" value="Chromosome II"/>
</dbReference>
<feature type="region of interest" description="Disordered" evidence="1">
    <location>
        <begin position="850"/>
        <end position="869"/>
    </location>
</feature>